<sequence>MKTIKELLDEVIDLEGKVQISQAIDFHKGVPTLEKGVYRNVSPMLKIRYGAFGKWINATHGDWLDTKEMESPWNEDEKDERLIGIVRDIKASKDYWEDHATGLFAPNRISIFAASDNGYEMICLIWFDGTEEPELWVYDCNGESRYKDLAAYLQAYIDDDVSASEVKWKLADM</sequence>
<proteinExistence type="predicted"/>
<dbReference type="Proteomes" id="UP000036166">
    <property type="component" value="Unassembled WGS sequence"/>
</dbReference>
<gene>
    <name evidence="1" type="ORF">ACM15_22570</name>
</gene>
<evidence type="ECO:0000313" key="1">
    <source>
        <dbReference type="EMBL" id="KMM31439.1"/>
    </source>
</evidence>
<protein>
    <recommendedName>
        <fullName evidence="3">SMI1/KNR4 family protein</fullName>
    </recommendedName>
</protein>
<accession>A0A0J6CH38</accession>
<organism evidence="1 2">
    <name type="scientific">Parabacteroides goldsteinii</name>
    <dbReference type="NCBI Taxonomy" id="328812"/>
    <lineage>
        <taxon>Bacteria</taxon>
        <taxon>Pseudomonadati</taxon>
        <taxon>Bacteroidota</taxon>
        <taxon>Bacteroidia</taxon>
        <taxon>Bacteroidales</taxon>
        <taxon>Tannerellaceae</taxon>
        <taxon>Parabacteroides</taxon>
    </lineage>
</organism>
<dbReference type="EMBL" id="LFJV01000099">
    <property type="protein sequence ID" value="KMM31439.1"/>
    <property type="molecule type" value="Genomic_DNA"/>
</dbReference>
<name>A0A0J6CH38_9BACT</name>
<reference evidence="1 2" key="1">
    <citation type="submission" date="2015-06" db="EMBL/GenBank/DDBJ databases">
        <title>Draft Genome Sequence of Parabacteroides goldsteinii with Putative Novel Metallo-Beta-Lactamases Isolated from a Blood Culture from a Human Patient.</title>
        <authorList>
            <person name="Krogh T.J."/>
            <person name="Agergaard C.N."/>
            <person name="Moller-Jensen J."/>
            <person name="Justesen U.S."/>
        </authorList>
    </citation>
    <scope>NUCLEOTIDE SEQUENCE [LARGE SCALE GENOMIC DNA]</scope>
    <source>
        <strain evidence="1 2">910340</strain>
    </source>
</reference>
<comment type="caution">
    <text evidence="1">The sequence shown here is derived from an EMBL/GenBank/DDBJ whole genome shotgun (WGS) entry which is preliminary data.</text>
</comment>
<evidence type="ECO:0008006" key="3">
    <source>
        <dbReference type="Google" id="ProtNLM"/>
    </source>
</evidence>
<dbReference type="RefSeq" id="WP_048317453.1">
    <property type="nucleotide sequence ID" value="NZ_LFJV01000099.1"/>
</dbReference>
<dbReference type="AlphaFoldDB" id="A0A0J6CH38"/>
<dbReference type="PATRIC" id="fig|328812.4.peg.5866"/>
<evidence type="ECO:0000313" key="2">
    <source>
        <dbReference type="Proteomes" id="UP000036166"/>
    </source>
</evidence>